<sequence>MCQEKKRFQYYPGPVNLYAKANWSKSEDAKAYDEGKISWLLKAHYDGTKAHVRTDGELTDLVLIDKGVRQDRVLSLALFNFIVDWILRTFEKYKGVVLRPSFSVTNFYCADIVAILTEYVANVQVMINEAAGSPSDLNGPTVSLMAWRQLSCNHHQHFVTVSGPKLKHKRSRSRCFIFFNIFTYSPKPFLHWDLYEYHVGISCLSLNDLKAAEAELASQEAANNPVSMWKSFRQSKPVTNPASNIPEEQWVKHYSEVFGIKHAQLTTESDSELSRAFASLLSQRNYFTVSIGEVLQVIKQLRKGKAPGHDGIVTEHLRCSSPLLIEHLTLLYQMCLDSGAVPKSFALVNDYVWKRHIDKMRDCTIKDLPVDTDWLTLVKCPPAERDQVAQSRVEPRRSVRERKQTQFYGTNYIKEGEIAVF</sequence>
<gene>
    <name evidence="1" type="ORF">QYM36_017422</name>
</gene>
<name>A0AA88HHD4_ARTSF</name>
<protein>
    <submittedName>
        <fullName evidence="1">Uncharacterized protein</fullName>
    </submittedName>
</protein>
<keyword evidence="2" id="KW-1185">Reference proteome</keyword>
<reference evidence="1" key="1">
    <citation type="submission" date="2023-07" db="EMBL/GenBank/DDBJ databases">
        <title>Chromosome-level genome assembly of Artemia franciscana.</title>
        <authorList>
            <person name="Jo E."/>
        </authorList>
    </citation>
    <scope>NUCLEOTIDE SEQUENCE</scope>
    <source>
        <tissue evidence="1">Whole body</tissue>
    </source>
</reference>
<organism evidence="1 2">
    <name type="scientific">Artemia franciscana</name>
    <name type="common">Brine shrimp</name>
    <name type="synonym">Artemia sanfranciscana</name>
    <dbReference type="NCBI Taxonomy" id="6661"/>
    <lineage>
        <taxon>Eukaryota</taxon>
        <taxon>Metazoa</taxon>
        <taxon>Ecdysozoa</taxon>
        <taxon>Arthropoda</taxon>
        <taxon>Crustacea</taxon>
        <taxon>Branchiopoda</taxon>
        <taxon>Anostraca</taxon>
        <taxon>Artemiidae</taxon>
        <taxon>Artemia</taxon>
    </lineage>
</organism>
<accession>A0AA88HHD4</accession>
<dbReference type="AlphaFoldDB" id="A0AA88HHD4"/>
<dbReference type="Proteomes" id="UP001187531">
    <property type="component" value="Unassembled WGS sequence"/>
</dbReference>
<evidence type="ECO:0000313" key="1">
    <source>
        <dbReference type="EMBL" id="KAK2705377.1"/>
    </source>
</evidence>
<proteinExistence type="predicted"/>
<comment type="caution">
    <text evidence="1">The sequence shown here is derived from an EMBL/GenBank/DDBJ whole genome shotgun (WGS) entry which is preliminary data.</text>
</comment>
<dbReference type="EMBL" id="JAVRJZ010000021">
    <property type="protein sequence ID" value="KAK2705377.1"/>
    <property type="molecule type" value="Genomic_DNA"/>
</dbReference>
<evidence type="ECO:0000313" key="2">
    <source>
        <dbReference type="Proteomes" id="UP001187531"/>
    </source>
</evidence>